<dbReference type="EMBL" id="MU004340">
    <property type="protein sequence ID" value="KAF2656151.1"/>
    <property type="molecule type" value="Genomic_DNA"/>
</dbReference>
<sequence>MSMDRDSPNFSTDDHVAARRPRASSFSLLGCKTHPRSQIGIKGFIRLSCSRHRIPYAVQCPLATGLPSYRCSRGHSICDPLTDSRSRILLAKSTSDQQLLLGSCVPKTWSKTGYPLYLYCFSSAASKTPEFREEHCPRPYNMLSTPSNADQGSKYPDLTGSNKLP</sequence>
<reference evidence="2" key="1">
    <citation type="journal article" date="2020" name="Stud. Mycol.">
        <title>101 Dothideomycetes genomes: a test case for predicting lifestyles and emergence of pathogens.</title>
        <authorList>
            <person name="Haridas S."/>
            <person name="Albert R."/>
            <person name="Binder M."/>
            <person name="Bloem J."/>
            <person name="Labutti K."/>
            <person name="Salamov A."/>
            <person name="Andreopoulos B."/>
            <person name="Baker S."/>
            <person name="Barry K."/>
            <person name="Bills G."/>
            <person name="Bluhm B."/>
            <person name="Cannon C."/>
            <person name="Castanera R."/>
            <person name="Culley D."/>
            <person name="Daum C."/>
            <person name="Ezra D."/>
            <person name="Gonzalez J."/>
            <person name="Henrissat B."/>
            <person name="Kuo A."/>
            <person name="Liang C."/>
            <person name="Lipzen A."/>
            <person name="Lutzoni F."/>
            <person name="Magnuson J."/>
            <person name="Mondo S."/>
            <person name="Nolan M."/>
            <person name="Ohm R."/>
            <person name="Pangilinan J."/>
            <person name="Park H.-J."/>
            <person name="Ramirez L."/>
            <person name="Alfaro M."/>
            <person name="Sun H."/>
            <person name="Tritt A."/>
            <person name="Yoshinaga Y."/>
            <person name="Zwiers L.-H."/>
            <person name="Turgeon B."/>
            <person name="Goodwin S."/>
            <person name="Spatafora J."/>
            <person name="Crous P."/>
            <person name="Grigoriev I."/>
        </authorList>
    </citation>
    <scope>NUCLEOTIDE SEQUENCE</scope>
    <source>
        <strain evidence="2">CBS 122681</strain>
    </source>
</reference>
<dbReference type="AlphaFoldDB" id="A0A6A6TA79"/>
<evidence type="ECO:0000313" key="3">
    <source>
        <dbReference type="Proteomes" id="UP000799324"/>
    </source>
</evidence>
<protein>
    <submittedName>
        <fullName evidence="2">Uncharacterized protein</fullName>
    </submittedName>
</protein>
<dbReference type="Proteomes" id="UP000799324">
    <property type="component" value="Unassembled WGS sequence"/>
</dbReference>
<evidence type="ECO:0000313" key="2">
    <source>
        <dbReference type="EMBL" id="KAF2656151.1"/>
    </source>
</evidence>
<name>A0A6A6TA79_9PLEO</name>
<gene>
    <name evidence="2" type="ORF">K491DRAFT_402386</name>
</gene>
<keyword evidence="3" id="KW-1185">Reference proteome</keyword>
<feature type="region of interest" description="Disordered" evidence="1">
    <location>
        <begin position="142"/>
        <end position="165"/>
    </location>
</feature>
<organism evidence="2 3">
    <name type="scientific">Lophiostoma macrostomum CBS 122681</name>
    <dbReference type="NCBI Taxonomy" id="1314788"/>
    <lineage>
        <taxon>Eukaryota</taxon>
        <taxon>Fungi</taxon>
        <taxon>Dikarya</taxon>
        <taxon>Ascomycota</taxon>
        <taxon>Pezizomycotina</taxon>
        <taxon>Dothideomycetes</taxon>
        <taxon>Pleosporomycetidae</taxon>
        <taxon>Pleosporales</taxon>
        <taxon>Lophiostomataceae</taxon>
        <taxon>Lophiostoma</taxon>
    </lineage>
</organism>
<proteinExistence type="predicted"/>
<evidence type="ECO:0000256" key="1">
    <source>
        <dbReference type="SAM" id="MobiDB-lite"/>
    </source>
</evidence>
<feature type="compositionally biased region" description="Polar residues" evidence="1">
    <location>
        <begin position="142"/>
        <end position="151"/>
    </location>
</feature>
<accession>A0A6A6TA79</accession>